<evidence type="ECO:0000259" key="7">
    <source>
        <dbReference type="Pfam" id="PF02770"/>
    </source>
</evidence>
<keyword evidence="5" id="KW-0560">Oxidoreductase</keyword>
<comment type="cofactor">
    <cofactor evidence="1 5">
        <name>FAD</name>
        <dbReference type="ChEBI" id="CHEBI:57692"/>
    </cofactor>
</comment>
<protein>
    <recommendedName>
        <fullName evidence="11">Alkylation response protein AidB-like acyl-CoA dehydrogenase</fullName>
    </recommendedName>
</protein>
<dbReference type="GO" id="GO:0050660">
    <property type="term" value="F:flavin adenine dinucleotide binding"/>
    <property type="evidence" value="ECO:0007669"/>
    <property type="project" value="InterPro"/>
</dbReference>
<keyword evidence="4 5" id="KW-0274">FAD</keyword>
<dbReference type="InterPro" id="IPR036250">
    <property type="entry name" value="AcylCo_DH-like_C"/>
</dbReference>
<dbReference type="Pfam" id="PF02771">
    <property type="entry name" value="Acyl-CoA_dh_N"/>
    <property type="match status" value="1"/>
</dbReference>
<dbReference type="InterPro" id="IPR037069">
    <property type="entry name" value="AcylCoA_DH/ox_N_sf"/>
</dbReference>
<comment type="caution">
    <text evidence="9">The sequence shown here is derived from an EMBL/GenBank/DDBJ whole genome shotgun (WGS) entry which is preliminary data.</text>
</comment>
<evidence type="ECO:0000256" key="2">
    <source>
        <dbReference type="ARBA" id="ARBA00009347"/>
    </source>
</evidence>
<dbReference type="Pfam" id="PF02770">
    <property type="entry name" value="Acyl-CoA_dh_M"/>
    <property type="match status" value="1"/>
</dbReference>
<evidence type="ECO:0008006" key="11">
    <source>
        <dbReference type="Google" id="ProtNLM"/>
    </source>
</evidence>
<dbReference type="InterPro" id="IPR009075">
    <property type="entry name" value="AcylCo_DH/oxidase_C"/>
</dbReference>
<dbReference type="GO" id="GO:0003995">
    <property type="term" value="F:acyl-CoA dehydrogenase activity"/>
    <property type="evidence" value="ECO:0007669"/>
    <property type="project" value="TreeGrafter"/>
</dbReference>
<dbReference type="RefSeq" id="WP_133904460.1">
    <property type="nucleotide sequence ID" value="NZ_SOCP01000007.1"/>
</dbReference>
<evidence type="ECO:0000256" key="4">
    <source>
        <dbReference type="ARBA" id="ARBA00022827"/>
    </source>
</evidence>
<dbReference type="OrthoDB" id="8876745at2"/>
<proteinExistence type="inferred from homology"/>
<dbReference type="Proteomes" id="UP000294927">
    <property type="component" value="Unassembled WGS sequence"/>
</dbReference>
<evidence type="ECO:0000256" key="3">
    <source>
        <dbReference type="ARBA" id="ARBA00022630"/>
    </source>
</evidence>
<dbReference type="InterPro" id="IPR046373">
    <property type="entry name" value="Acyl-CoA_Oxase/DH_mid-dom_sf"/>
</dbReference>
<reference evidence="9 10" key="1">
    <citation type="submission" date="2019-03" db="EMBL/GenBank/DDBJ databases">
        <title>Genomic Encyclopedia of Archaeal and Bacterial Type Strains, Phase II (KMG-II): from individual species to whole genera.</title>
        <authorList>
            <person name="Goeker M."/>
        </authorList>
    </citation>
    <scope>NUCLEOTIDE SEQUENCE [LARGE SCALE GENOMIC DNA]</scope>
    <source>
        <strain evidence="9 10">DSM 45499</strain>
    </source>
</reference>
<dbReference type="Gene3D" id="2.40.110.10">
    <property type="entry name" value="Butyryl-CoA Dehydrogenase, subunit A, domain 2"/>
    <property type="match status" value="1"/>
</dbReference>
<dbReference type="SUPFAM" id="SSF47203">
    <property type="entry name" value="Acyl-CoA dehydrogenase C-terminal domain-like"/>
    <property type="match status" value="1"/>
</dbReference>
<dbReference type="InterPro" id="IPR013786">
    <property type="entry name" value="AcylCoA_DH/ox_N"/>
</dbReference>
<sequence>MADESDRLLAEIDGIVAEEVRPVCAEHERTATYPVDLVRKVCALGLPALVTDESDTPYPTELFCAAVERLAVGWVALAESVHLQTLAAVGPARHGSAELRDRFLPDLRLGRVIAGNCLSEPDAGSDLSLIRTSATRHGDGYRLDGVKAYVGHAGVAGLLNVYARTGGGGLGGITCFLVDAHAPGVEVQPPEEKMGVRSLPTARVVFSDVEVPADRIVGRLNRGMIVARSVFVQGRLGIAACAIGLAQAALTHATAYARRRSQFGSHIIDFQGVGFLLADASIEIEAARQLLYRACREADTGGARVELFAAQAKVFATDTAMKVTTDAVQVLGARGYTAVEPVERWMREAKLFQIIEGTNQIQRAAIASRL</sequence>
<dbReference type="SUPFAM" id="SSF56645">
    <property type="entry name" value="Acyl-CoA dehydrogenase NM domain-like"/>
    <property type="match status" value="1"/>
</dbReference>
<dbReference type="FunFam" id="1.20.140.10:FF:000004">
    <property type="entry name" value="Acyl-CoA dehydrogenase FadE25"/>
    <property type="match status" value="1"/>
</dbReference>
<dbReference type="Gene3D" id="1.10.540.10">
    <property type="entry name" value="Acyl-CoA dehydrogenase/oxidase, N-terminal domain"/>
    <property type="match status" value="1"/>
</dbReference>
<name>A0A4R7VKS1_9PSEU</name>
<evidence type="ECO:0000313" key="10">
    <source>
        <dbReference type="Proteomes" id="UP000294927"/>
    </source>
</evidence>
<dbReference type="InterPro" id="IPR009100">
    <property type="entry name" value="AcylCoA_DH/oxidase_NM_dom_sf"/>
</dbReference>
<dbReference type="PANTHER" id="PTHR43884:SF12">
    <property type="entry name" value="ISOVALERYL-COA DEHYDROGENASE, MITOCHONDRIAL-RELATED"/>
    <property type="match status" value="1"/>
</dbReference>
<accession>A0A4R7VKS1</accession>
<organism evidence="9 10">
    <name type="scientific">Actinophytocola oryzae</name>
    <dbReference type="NCBI Taxonomy" id="502181"/>
    <lineage>
        <taxon>Bacteria</taxon>
        <taxon>Bacillati</taxon>
        <taxon>Actinomycetota</taxon>
        <taxon>Actinomycetes</taxon>
        <taxon>Pseudonocardiales</taxon>
        <taxon>Pseudonocardiaceae</taxon>
    </lineage>
</organism>
<comment type="similarity">
    <text evidence="2 5">Belongs to the acyl-CoA dehydrogenase family.</text>
</comment>
<feature type="domain" description="Acyl-CoA dehydrogenase/oxidase N-terminal" evidence="8">
    <location>
        <begin position="3"/>
        <end position="107"/>
    </location>
</feature>
<gene>
    <name evidence="9" type="ORF">CLV71_10798</name>
</gene>
<dbReference type="PANTHER" id="PTHR43884">
    <property type="entry name" value="ACYL-COA DEHYDROGENASE"/>
    <property type="match status" value="1"/>
</dbReference>
<evidence type="ECO:0000259" key="8">
    <source>
        <dbReference type="Pfam" id="PF02771"/>
    </source>
</evidence>
<evidence type="ECO:0000256" key="1">
    <source>
        <dbReference type="ARBA" id="ARBA00001974"/>
    </source>
</evidence>
<keyword evidence="10" id="KW-1185">Reference proteome</keyword>
<dbReference type="EMBL" id="SOCP01000007">
    <property type="protein sequence ID" value="TDV49759.1"/>
    <property type="molecule type" value="Genomic_DNA"/>
</dbReference>
<evidence type="ECO:0000313" key="9">
    <source>
        <dbReference type="EMBL" id="TDV49759.1"/>
    </source>
</evidence>
<dbReference type="Pfam" id="PF00441">
    <property type="entry name" value="Acyl-CoA_dh_1"/>
    <property type="match status" value="1"/>
</dbReference>
<dbReference type="InterPro" id="IPR006091">
    <property type="entry name" value="Acyl-CoA_Oxase/DH_mid-dom"/>
</dbReference>
<dbReference type="AlphaFoldDB" id="A0A4R7VKS1"/>
<evidence type="ECO:0000259" key="6">
    <source>
        <dbReference type="Pfam" id="PF00441"/>
    </source>
</evidence>
<evidence type="ECO:0000256" key="5">
    <source>
        <dbReference type="RuleBase" id="RU362125"/>
    </source>
</evidence>
<feature type="domain" description="Acyl-CoA oxidase/dehydrogenase middle" evidence="7">
    <location>
        <begin position="117"/>
        <end position="209"/>
    </location>
</feature>
<dbReference type="Gene3D" id="1.20.140.10">
    <property type="entry name" value="Butyryl-CoA Dehydrogenase, subunit A, domain 3"/>
    <property type="match status" value="1"/>
</dbReference>
<keyword evidence="3 5" id="KW-0285">Flavoprotein</keyword>
<feature type="domain" description="Acyl-CoA dehydrogenase/oxidase C-terminal" evidence="6">
    <location>
        <begin position="221"/>
        <end position="370"/>
    </location>
</feature>